<dbReference type="InterPro" id="IPR035906">
    <property type="entry name" value="MetI-like_sf"/>
</dbReference>
<name>A0A7M1QX51_9ACTO</name>
<keyword evidence="4 7" id="KW-0812">Transmembrane</keyword>
<feature type="transmembrane region" description="Helical" evidence="7">
    <location>
        <begin position="92"/>
        <end position="112"/>
    </location>
</feature>
<feature type="transmembrane region" description="Helical" evidence="7">
    <location>
        <begin position="59"/>
        <end position="80"/>
    </location>
</feature>
<evidence type="ECO:0000256" key="6">
    <source>
        <dbReference type="ARBA" id="ARBA00023136"/>
    </source>
</evidence>
<dbReference type="GO" id="GO:0055085">
    <property type="term" value="P:transmembrane transport"/>
    <property type="evidence" value="ECO:0007669"/>
    <property type="project" value="InterPro"/>
</dbReference>
<comment type="subcellular location">
    <subcellularLocation>
        <location evidence="1 7">Cell membrane</location>
        <topology evidence="1 7">Multi-pass membrane protein</topology>
    </subcellularLocation>
</comment>
<evidence type="ECO:0000256" key="1">
    <source>
        <dbReference type="ARBA" id="ARBA00004651"/>
    </source>
</evidence>
<keyword evidence="2 7" id="KW-0813">Transport</keyword>
<dbReference type="Pfam" id="PF00528">
    <property type="entry name" value="BPD_transp_1"/>
    <property type="match status" value="1"/>
</dbReference>
<dbReference type="GO" id="GO:0005886">
    <property type="term" value="C:plasma membrane"/>
    <property type="evidence" value="ECO:0007669"/>
    <property type="project" value="UniProtKB-SubCell"/>
</dbReference>
<keyword evidence="3" id="KW-1003">Cell membrane</keyword>
<dbReference type="Gene3D" id="1.10.3720.10">
    <property type="entry name" value="MetI-like"/>
    <property type="match status" value="1"/>
</dbReference>
<reference evidence="9 10" key="1">
    <citation type="submission" date="2020-10" db="EMBL/GenBank/DDBJ databases">
        <title>Trueperella pecoris sp. nov. isolated from bovine and porcine specimens.</title>
        <authorList>
            <person name="Schoenecker L."/>
            <person name="Schnydrig P."/>
            <person name="Brodard I."/>
            <person name="Thomann A."/>
            <person name="Hemphill A."/>
            <person name="Rodriguez-Campos S."/>
            <person name="Perreten V."/>
            <person name="Jores J."/>
            <person name="Kittl S."/>
        </authorList>
    </citation>
    <scope>NUCLEOTIDE SEQUENCE [LARGE SCALE GENOMIC DNA]</scope>
    <source>
        <strain evidence="9 10">15A0121</strain>
    </source>
</reference>
<keyword evidence="10" id="KW-1185">Reference proteome</keyword>
<organism evidence="9 10">
    <name type="scientific">Trueperella pecoris</name>
    <dbReference type="NCBI Taxonomy" id="2733571"/>
    <lineage>
        <taxon>Bacteria</taxon>
        <taxon>Bacillati</taxon>
        <taxon>Actinomycetota</taxon>
        <taxon>Actinomycetes</taxon>
        <taxon>Actinomycetales</taxon>
        <taxon>Actinomycetaceae</taxon>
        <taxon>Trueperella</taxon>
    </lineage>
</organism>
<dbReference type="AlphaFoldDB" id="A0A7M1QX51"/>
<dbReference type="PANTHER" id="PTHR30193:SF37">
    <property type="entry name" value="INNER MEMBRANE ABC TRANSPORTER PERMEASE PROTEIN YCJO"/>
    <property type="match status" value="1"/>
</dbReference>
<feature type="domain" description="ABC transmembrane type-1" evidence="8">
    <location>
        <begin position="55"/>
        <end position="265"/>
    </location>
</feature>
<evidence type="ECO:0000313" key="9">
    <source>
        <dbReference type="EMBL" id="QOR46569.1"/>
    </source>
</evidence>
<evidence type="ECO:0000256" key="3">
    <source>
        <dbReference type="ARBA" id="ARBA00022475"/>
    </source>
</evidence>
<evidence type="ECO:0000256" key="2">
    <source>
        <dbReference type="ARBA" id="ARBA00022448"/>
    </source>
</evidence>
<feature type="transmembrane region" description="Helical" evidence="7">
    <location>
        <begin position="247"/>
        <end position="264"/>
    </location>
</feature>
<dbReference type="InterPro" id="IPR051393">
    <property type="entry name" value="ABC_transporter_permease"/>
</dbReference>
<dbReference type="SUPFAM" id="SSF161098">
    <property type="entry name" value="MetI-like"/>
    <property type="match status" value="1"/>
</dbReference>
<dbReference type="CDD" id="cd06261">
    <property type="entry name" value="TM_PBP2"/>
    <property type="match status" value="1"/>
</dbReference>
<dbReference type="PANTHER" id="PTHR30193">
    <property type="entry name" value="ABC TRANSPORTER PERMEASE PROTEIN"/>
    <property type="match status" value="1"/>
</dbReference>
<feature type="transmembrane region" description="Helical" evidence="7">
    <location>
        <begin position="7"/>
        <end position="26"/>
    </location>
</feature>
<comment type="similarity">
    <text evidence="7">Belongs to the binding-protein-dependent transport system permease family.</text>
</comment>
<evidence type="ECO:0000256" key="4">
    <source>
        <dbReference type="ARBA" id="ARBA00022692"/>
    </source>
</evidence>
<dbReference type="Proteomes" id="UP000595053">
    <property type="component" value="Chromosome"/>
</dbReference>
<evidence type="ECO:0000256" key="5">
    <source>
        <dbReference type="ARBA" id="ARBA00022989"/>
    </source>
</evidence>
<dbReference type="EMBL" id="CP063213">
    <property type="protein sequence ID" value="QOR46569.1"/>
    <property type="molecule type" value="Genomic_DNA"/>
</dbReference>
<evidence type="ECO:0000313" key="10">
    <source>
        <dbReference type="Proteomes" id="UP000595053"/>
    </source>
</evidence>
<keyword evidence="6 7" id="KW-0472">Membrane</keyword>
<feature type="transmembrane region" description="Helical" evidence="7">
    <location>
        <begin position="139"/>
        <end position="160"/>
    </location>
</feature>
<evidence type="ECO:0000256" key="7">
    <source>
        <dbReference type="RuleBase" id="RU363032"/>
    </source>
</evidence>
<evidence type="ECO:0000259" key="8">
    <source>
        <dbReference type="PROSITE" id="PS50928"/>
    </source>
</evidence>
<gene>
    <name evidence="9" type="ORF">INS88_00245</name>
</gene>
<dbReference type="PROSITE" id="PS50928">
    <property type="entry name" value="ABC_TM1"/>
    <property type="match status" value="1"/>
</dbReference>
<accession>A0A7M1QX51</accession>
<dbReference type="InterPro" id="IPR000515">
    <property type="entry name" value="MetI-like"/>
</dbReference>
<proteinExistence type="inferred from homology"/>
<protein>
    <submittedName>
        <fullName evidence="9">Sugar ABC transporter permease</fullName>
    </submittedName>
</protein>
<sequence>MLIPSLIGVGFFLMVPVVVVVVISFLKWNLISDPTFVGLANYETMFSSPGFWNSVRATLIFSLIAIPGAITLGLLIAVGLNRKLPGSGVLQIMYVIPWVAAPLALGIVWSWLLAPSGLINEVLGTRVAWLADERTALPVVAFVYVWQNIGYISLFFLAALQSIPRDIYEAAALDGAGSVRTLWSITLPLIRPTTFFVMVTSFISSFQVFDLVYGLTDGNPGYPGGTTDVIATRIYTAAFASPRIGEAAAMAVFLTILIVLVTMVQQRYFAKRMTYEMS</sequence>
<keyword evidence="5 7" id="KW-1133">Transmembrane helix</keyword>